<evidence type="ECO:0000313" key="1">
    <source>
        <dbReference type="EMBL" id="GAA0168143.1"/>
    </source>
</evidence>
<dbReference type="Proteomes" id="UP001454036">
    <property type="component" value="Unassembled WGS sequence"/>
</dbReference>
<sequence>MPGGSRRKMSFDLWLSGSVVLLPCGFTCLAEIYSKPHTISANEMELLSYARSIELGIDMITSFSDSSVSKSSEIPSSSPAVPGRTHCKLLSMGEQPCGWNYCFNG</sequence>
<evidence type="ECO:0008006" key="3">
    <source>
        <dbReference type="Google" id="ProtNLM"/>
    </source>
</evidence>
<organism evidence="1 2">
    <name type="scientific">Lithospermum erythrorhizon</name>
    <name type="common">Purple gromwell</name>
    <name type="synonym">Lithospermum officinale var. erythrorhizon</name>
    <dbReference type="NCBI Taxonomy" id="34254"/>
    <lineage>
        <taxon>Eukaryota</taxon>
        <taxon>Viridiplantae</taxon>
        <taxon>Streptophyta</taxon>
        <taxon>Embryophyta</taxon>
        <taxon>Tracheophyta</taxon>
        <taxon>Spermatophyta</taxon>
        <taxon>Magnoliopsida</taxon>
        <taxon>eudicotyledons</taxon>
        <taxon>Gunneridae</taxon>
        <taxon>Pentapetalae</taxon>
        <taxon>asterids</taxon>
        <taxon>lamiids</taxon>
        <taxon>Boraginales</taxon>
        <taxon>Boraginaceae</taxon>
        <taxon>Boraginoideae</taxon>
        <taxon>Lithospermeae</taxon>
        <taxon>Lithospermum</taxon>
    </lineage>
</organism>
<dbReference type="AlphaFoldDB" id="A0AAV3QWV5"/>
<protein>
    <recommendedName>
        <fullName evidence="3">Secreted protein</fullName>
    </recommendedName>
</protein>
<keyword evidence="2" id="KW-1185">Reference proteome</keyword>
<gene>
    <name evidence="1" type="ORF">LIER_22926</name>
</gene>
<reference evidence="1 2" key="1">
    <citation type="submission" date="2024-01" db="EMBL/GenBank/DDBJ databases">
        <title>The complete chloroplast genome sequence of Lithospermum erythrorhizon: insights into the phylogenetic relationship among Boraginaceae species and the maternal lineages of purple gromwells.</title>
        <authorList>
            <person name="Okada T."/>
            <person name="Watanabe K."/>
        </authorList>
    </citation>
    <scope>NUCLEOTIDE SEQUENCE [LARGE SCALE GENOMIC DNA]</scope>
</reference>
<evidence type="ECO:0000313" key="2">
    <source>
        <dbReference type="Proteomes" id="UP001454036"/>
    </source>
</evidence>
<proteinExistence type="predicted"/>
<dbReference type="EMBL" id="BAABME010006362">
    <property type="protein sequence ID" value="GAA0168143.1"/>
    <property type="molecule type" value="Genomic_DNA"/>
</dbReference>
<name>A0AAV3QWV5_LITER</name>
<comment type="caution">
    <text evidence="1">The sequence shown here is derived from an EMBL/GenBank/DDBJ whole genome shotgun (WGS) entry which is preliminary data.</text>
</comment>
<accession>A0AAV3QWV5</accession>